<reference evidence="1 2" key="1">
    <citation type="journal article" date="2016" name="Nat. Commun.">
        <title>Thousands of microbial genomes shed light on interconnected biogeochemical processes in an aquifer system.</title>
        <authorList>
            <person name="Anantharaman K."/>
            <person name="Brown C.T."/>
            <person name="Hug L.A."/>
            <person name="Sharon I."/>
            <person name="Castelle C.J."/>
            <person name="Probst A.J."/>
            <person name="Thomas B.C."/>
            <person name="Singh A."/>
            <person name="Wilkins M.J."/>
            <person name="Karaoz U."/>
            <person name="Brodie E.L."/>
            <person name="Williams K.H."/>
            <person name="Hubbard S.S."/>
            <person name="Banfield J.F."/>
        </authorList>
    </citation>
    <scope>NUCLEOTIDE SEQUENCE [LARGE SCALE GENOMIC DNA]</scope>
</reference>
<gene>
    <name evidence="1" type="ORF">A2843_00530</name>
</gene>
<dbReference type="EMBL" id="MHTS01000004">
    <property type="protein sequence ID" value="OHA64971.1"/>
    <property type="molecule type" value="Genomic_DNA"/>
</dbReference>
<organism evidence="1 2">
    <name type="scientific">Candidatus Wildermuthbacteria bacterium RIFCSPHIGHO2_01_FULL_48_27b</name>
    <dbReference type="NCBI Taxonomy" id="1802447"/>
    <lineage>
        <taxon>Bacteria</taxon>
        <taxon>Candidatus Wildermuthiibacteriota</taxon>
    </lineage>
</organism>
<evidence type="ECO:0000313" key="1">
    <source>
        <dbReference type="EMBL" id="OHA64971.1"/>
    </source>
</evidence>
<name>A0A1G2QYR3_9BACT</name>
<dbReference type="Proteomes" id="UP000178170">
    <property type="component" value="Unassembled WGS sequence"/>
</dbReference>
<accession>A0A1G2QYR3</accession>
<proteinExistence type="predicted"/>
<evidence type="ECO:0000313" key="2">
    <source>
        <dbReference type="Proteomes" id="UP000178170"/>
    </source>
</evidence>
<comment type="caution">
    <text evidence="1">The sequence shown here is derived from an EMBL/GenBank/DDBJ whole genome shotgun (WGS) entry which is preliminary data.</text>
</comment>
<dbReference type="AlphaFoldDB" id="A0A1G2QYR3"/>
<protein>
    <submittedName>
        <fullName evidence="1">Uncharacterized protein</fullName>
    </submittedName>
</protein>
<sequence length="147" mass="16423">MEMTEARRVFGLLLSVRAAISQYISPSSGEALEMCHCCFRTAKGLFLEVSELEGFVRLRIWSPWGGLLLAVVSTSAWNAVCHIIFALIGSQTAISFQPREGAWLYPVRRAHLPFPVLCNEEDIRNEKGIKVRAAEWKELCAAQQQAA</sequence>